<dbReference type="InterPro" id="IPR035985">
    <property type="entry name" value="Ubiquitin-activating_enz"/>
</dbReference>
<dbReference type="EMBL" id="DXEQ01000271">
    <property type="protein sequence ID" value="HIX73144.1"/>
    <property type="molecule type" value="Genomic_DNA"/>
</dbReference>
<dbReference type="InterPro" id="IPR045886">
    <property type="entry name" value="ThiF/MoeB/HesA"/>
</dbReference>
<dbReference type="Gene3D" id="3.40.50.720">
    <property type="entry name" value="NAD(P)-binding Rossmann-like Domain"/>
    <property type="match status" value="1"/>
</dbReference>
<dbReference type="GO" id="GO:0008641">
    <property type="term" value="F:ubiquitin-like modifier activating enzyme activity"/>
    <property type="evidence" value="ECO:0007669"/>
    <property type="project" value="InterPro"/>
</dbReference>
<dbReference type="NCBIfam" id="NF006395">
    <property type="entry name" value="PRK08644.1"/>
    <property type="match status" value="1"/>
</dbReference>
<sequence length="258" mass="28249">MSTPHEQIDTPPVIRTAVCKEDAFGAASAGTAIPGQHPGNPATIPTCEELQQALIRRHTGTVQHRLSKARVAVAGLGGLGSNIAVSLARIGVGHLHLIDFDRVDITNLNRQQYFIHQIGMEKTEALKDILLAINPYLTIQTDCVRVTEKNVPALFRDDTYICEAFDVPENKAMLAETVLEHFPDKYLIAASGMAGYGDSNRIRTRKISSHFYLCGDETSEVREGQGLMAPRVALCAAHQANLVVELILRQTGTKRRQS</sequence>
<keyword evidence="2" id="KW-0548">Nucleotidyltransferase</keyword>
<dbReference type="PANTHER" id="PTHR43267">
    <property type="entry name" value="TRNA THREONYLCARBAMOYLADENOSINE DEHYDRATASE"/>
    <property type="match status" value="1"/>
</dbReference>
<dbReference type="InterPro" id="IPR000594">
    <property type="entry name" value="ThiF_NAD_FAD-bd"/>
</dbReference>
<dbReference type="AlphaFoldDB" id="A0A9D1X5I1"/>
<dbReference type="SUPFAM" id="SSF69572">
    <property type="entry name" value="Activating enzymes of the ubiquitin-like proteins"/>
    <property type="match status" value="1"/>
</dbReference>
<dbReference type="GO" id="GO:0016779">
    <property type="term" value="F:nucleotidyltransferase activity"/>
    <property type="evidence" value="ECO:0007669"/>
    <property type="project" value="UniProtKB-KW"/>
</dbReference>
<dbReference type="GO" id="GO:0061504">
    <property type="term" value="P:cyclic threonylcarbamoyladenosine biosynthetic process"/>
    <property type="evidence" value="ECO:0007669"/>
    <property type="project" value="TreeGrafter"/>
</dbReference>
<organism evidence="2 3">
    <name type="scientific">Candidatus Anaerobutyricum stercoripullorum</name>
    <dbReference type="NCBI Taxonomy" id="2838456"/>
    <lineage>
        <taxon>Bacteria</taxon>
        <taxon>Bacillati</taxon>
        <taxon>Bacillota</taxon>
        <taxon>Clostridia</taxon>
        <taxon>Lachnospirales</taxon>
        <taxon>Lachnospiraceae</taxon>
        <taxon>Anaerobutyricum</taxon>
    </lineage>
</organism>
<dbReference type="PANTHER" id="PTHR43267:SF3">
    <property type="entry name" value="THIF PROTEIN"/>
    <property type="match status" value="1"/>
</dbReference>
<feature type="domain" description="THIF-type NAD/FAD binding fold" evidence="1">
    <location>
        <begin position="59"/>
        <end position="250"/>
    </location>
</feature>
<dbReference type="CDD" id="cd01487">
    <property type="entry name" value="E1_ThiF_like"/>
    <property type="match status" value="1"/>
</dbReference>
<accession>A0A9D1X5I1</accession>
<keyword evidence="2" id="KW-0808">Transferase</keyword>
<proteinExistence type="predicted"/>
<evidence type="ECO:0000313" key="3">
    <source>
        <dbReference type="Proteomes" id="UP000886805"/>
    </source>
</evidence>
<evidence type="ECO:0000313" key="2">
    <source>
        <dbReference type="EMBL" id="HIX73144.1"/>
    </source>
</evidence>
<dbReference type="Proteomes" id="UP000886805">
    <property type="component" value="Unassembled WGS sequence"/>
</dbReference>
<reference evidence="2" key="1">
    <citation type="journal article" date="2021" name="PeerJ">
        <title>Extensive microbial diversity within the chicken gut microbiome revealed by metagenomics and culture.</title>
        <authorList>
            <person name="Gilroy R."/>
            <person name="Ravi A."/>
            <person name="Getino M."/>
            <person name="Pursley I."/>
            <person name="Horton D.L."/>
            <person name="Alikhan N.F."/>
            <person name="Baker D."/>
            <person name="Gharbi K."/>
            <person name="Hall N."/>
            <person name="Watson M."/>
            <person name="Adriaenssens E.M."/>
            <person name="Foster-Nyarko E."/>
            <person name="Jarju S."/>
            <person name="Secka A."/>
            <person name="Antonio M."/>
            <person name="Oren A."/>
            <person name="Chaudhuri R.R."/>
            <person name="La Ragione R."/>
            <person name="Hildebrand F."/>
            <person name="Pallen M.J."/>
        </authorList>
    </citation>
    <scope>NUCLEOTIDE SEQUENCE</scope>
    <source>
        <strain evidence="2">ChiSxjej3B15-1167</strain>
    </source>
</reference>
<reference evidence="2" key="2">
    <citation type="submission" date="2021-04" db="EMBL/GenBank/DDBJ databases">
        <authorList>
            <person name="Gilroy R."/>
        </authorList>
    </citation>
    <scope>NUCLEOTIDE SEQUENCE</scope>
    <source>
        <strain evidence="2">ChiSxjej3B15-1167</strain>
    </source>
</reference>
<dbReference type="NCBIfam" id="TIGR02354">
    <property type="entry name" value="thiF_fam2"/>
    <property type="match status" value="1"/>
</dbReference>
<dbReference type="GO" id="GO:0061503">
    <property type="term" value="F:tRNA threonylcarbamoyladenosine dehydratase"/>
    <property type="evidence" value="ECO:0007669"/>
    <property type="project" value="TreeGrafter"/>
</dbReference>
<comment type="caution">
    <text evidence="2">The sequence shown here is derived from an EMBL/GenBank/DDBJ whole genome shotgun (WGS) entry which is preliminary data.</text>
</comment>
<evidence type="ECO:0000259" key="1">
    <source>
        <dbReference type="Pfam" id="PF00899"/>
    </source>
</evidence>
<name>A0A9D1X5I1_9FIRM</name>
<gene>
    <name evidence="2" type="primary">thiF</name>
    <name evidence="2" type="ORF">H9849_09005</name>
</gene>
<dbReference type="InterPro" id="IPR012729">
    <property type="entry name" value="ThiF_fam2"/>
</dbReference>
<dbReference type="Pfam" id="PF00899">
    <property type="entry name" value="ThiF"/>
    <property type="match status" value="1"/>
</dbReference>
<protein>
    <submittedName>
        <fullName evidence="2">Sulfur carrier protein ThiS adenylyltransferase ThiF</fullName>
    </submittedName>
</protein>